<evidence type="ECO:0008006" key="3">
    <source>
        <dbReference type="Google" id="ProtNLM"/>
    </source>
</evidence>
<dbReference type="SUPFAM" id="SSF54637">
    <property type="entry name" value="Thioesterase/thiol ester dehydrase-isomerase"/>
    <property type="match status" value="1"/>
</dbReference>
<gene>
    <name evidence="1" type="ORF">GCM10025881_32470</name>
</gene>
<dbReference type="InterPro" id="IPR029069">
    <property type="entry name" value="HotDog_dom_sf"/>
</dbReference>
<dbReference type="Proteomes" id="UP001157034">
    <property type="component" value="Unassembled WGS sequence"/>
</dbReference>
<dbReference type="Gene3D" id="3.10.129.10">
    <property type="entry name" value="Hotdog Thioesterase"/>
    <property type="match status" value="1"/>
</dbReference>
<comment type="caution">
    <text evidence="1">The sequence shown here is derived from an EMBL/GenBank/DDBJ whole genome shotgun (WGS) entry which is preliminary data.</text>
</comment>
<evidence type="ECO:0000313" key="1">
    <source>
        <dbReference type="EMBL" id="GMA96423.1"/>
    </source>
</evidence>
<protein>
    <recommendedName>
        <fullName evidence="3">Thioesterase domain-containing protein</fullName>
    </recommendedName>
</protein>
<organism evidence="1 2">
    <name type="scientific">Pseudolysinimonas kribbensis</name>
    <dbReference type="NCBI Taxonomy" id="433641"/>
    <lineage>
        <taxon>Bacteria</taxon>
        <taxon>Bacillati</taxon>
        <taxon>Actinomycetota</taxon>
        <taxon>Actinomycetes</taxon>
        <taxon>Micrococcales</taxon>
        <taxon>Microbacteriaceae</taxon>
        <taxon>Pseudolysinimonas</taxon>
    </lineage>
</organism>
<sequence>MTNPSTLWLVARQEIEYLSPVPYQSQPLDVQLWLGRLGGASLEICYEVCSPLDAEPFTQYARAASTIVLVDPTTQRPRKITEDERASWSAWSDEPIAFTRRG</sequence>
<reference evidence="2" key="1">
    <citation type="journal article" date="2019" name="Int. J. Syst. Evol. Microbiol.">
        <title>The Global Catalogue of Microorganisms (GCM) 10K type strain sequencing project: providing services to taxonomists for standard genome sequencing and annotation.</title>
        <authorList>
            <consortium name="The Broad Institute Genomics Platform"/>
            <consortium name="The Broad Institute Genome Sequencing Center for Infectious Disease"/>
            <person name="Wu L."/>
            <person name="Ma J."/>
        </authorList>
    </citation>
    <scope>NUCLEOTIDE SEQUENCE [LARGE SCALE GENOMIC DNA]</scope>
    <source>
        <strain evidence="2">NBRC 108894</strain>
    </source>
</reference>
<proteinExistence type="predicted"/>
<accession>A0ABQ6KAC4</accession>
<dbReference type="EMBL" id="BSVB01000001">
    <property type="protein sequence ID" value="GMA96423.1"/>
    <property type="molecule type" value="Genomic_DNA"/>
</dbReference>
<keyword evidence="2" id="KW-1185">Reference proteome</keyword>
<evidence type="ECO:0000313" key="2">
    <source>
        <dbReference type="Proteomes" id="UP001157034"/>
    </source>
</evidence>
<name>A0ABQ6KAC4_9MICO</name>